<keyword evidence="2" id="KW-1185">Reference proteome</keyword>
<dbReference type="SUPFAM" id="SSF53474">
    <property type="entry name" value="alpha/beta-Hydrolases"/>
    <property type="match status" value="1"/>
</dbReference>
<dbReference type="EMBL" id="JBBEUB010000002">
    <property type="protein sequence ID" value="MEJ2902197.1"/>
    <property type="molecule type" value="Genomic_DNA"/>
</dbReference>
<keyword evidence="1" id="KW-0378">Hydrolase</keyword>
<dbReference type="InterPro" id="IPR029058">
    <property type="entry name" value="AB_hydrolase_fold"/>
</dbReference>
<evidence type="ECO:0000313" key="1">
    <source>
        <dbReference type="EMBL" id="MEJ2902197.1"/>
    </source>
</evidence>
<organism evidence="1 2">
    <name type="scientific">Pedobacter panaciterrae</name>
    <dbReference type="NCBI Taxonomy" id="363849"/>
    <lineage>
        <taxon>Bacteria</taxon>
        <taxon>Pseudomonadati</taxon>
        <taxon>Bacteroidota</taxon>
        <taxon>Sphingobacteriia</taxon>
        <taxon>Sphingobacteriales</taxon>
        <taxon>Sphingobacteriaceae</taxon>
        <taxon>Pedobacter</taxon>
    </lineage>
</organism>
<dbReference type="GO" id="GO:0016787">
    <property type="term" value="F:hydrolase activity"/>
    <property type="evidence" value="ECO:0007669"/>
    <property type="project" value="UniProtKB-KW"/>
</dbReference>
<protein>
    <submittedName>
        <fullName evidence="1">Alpha/beta hydrolase</fullName>
    </submittedName>
</protein>
<proteinExistence type="predicted"/>
<dbReference type="Gene3D" id="3.40.50.1820">
    <property type="entry name" value="alpha/beta hydrolase"/>
    <property type="match status" value="1"/>
</dbReference>
<sequence>MSAMTERIYFISGLGADRRAFKKLVFPPNFELVYLDWIPALKNESLEAYALRLAAKIDASSPFYLVGLSFGGMLATEISKQLKPSHTFLISSTPVFKELPWYYRMAGSLSLQKAIPVSLLKRGNNIGLKFLGAKTHEEIKLLKQLVIDSDPIFMKWALTCILSWRNKERPINLTHIHGTADNILPFRYNKPDIRIEGGGHFMVYANADVISKLILKQIADL</sequence>
<gene>
    <name evidence="1" type="ORF">WAE58_07165</name>
</gene>
<name>A0ABU8NJ28_9SPHI</name>
<reference evidence="1 2" key="1">
    <citation type="submission" date="2024-03" db="EMBL/GenBank/DDBJ databases">
        <title>Sequence of Lycoming College Course Isolates.</title>
        <authorList>
            <person name="Plotts O."/>
            <person name="Newman J."/>
        </authorList>
    </citation>
    <scope>NUCLEOTIDE SEQUENCE [LARGE SCALE GENOMIC DNA]</scope>
    <source>
        <strain evidence="1 2">CJB-3</strain>
    </source>
</reference>
<evidence type="ECO:0000313" key="2">
    <source>
        <dbReference type="Proteomes" id="UP001378956"/>
    </source>
</evidence>
<accession>A0ABU8NJ28</accession>
<dbReference type="Proteomes" id="UP001378956">
    <property type="component" value="Unassembled WGS sequence"/>
</dbReference>
<dbReference type="RefSeq" id="WP_337715953.1">
    <property type="nucleotide sequence ID" value="NZ_JBBEUB010000002.1"/>
</dbReference>
<comment type="caution">
    <text evidence="1">The sequence shown here is derived from an EMBL/GenBank/DDBJ whole genome shotgun (WGS) entry which is preliminary data.</text>
</comment>